<evidence type="ECO:0000313" key="3">
    <source>
        <dbReference type="EMBL" id="QGU06909.1"/>
    </source>
</evidence>
<dbReference type="KEGG" id="cok:COCCU_04815"/>
<sequence length="322" mass="36304">MSWATPAAVAGHQSDFSSRRYPRFQRESPQEEVSEIDSNNLPADARKMLIGPVSEPAIHVMSWNIRRRMPHLLSRPADRWNRRAPRLRMLLQEEKPTLLGAQEVLPDQLRYIRESLGENYRSVGKGRDRNGGDEACPIFYDTRRLELLDWAQQALSKQPDTPGSVSWGSVFPRILVWASFRERATSSRFLMLNTHLDHLSRRSRAHSALAIHQIISTHGVPSVLSGDFNDSLHSASLRGLYSTGLLADTWQVAQSHASEEWGTFPNYRAPRRGGRRIDGILASPAFKVQSTAINSRQYHGGWASDHLPVHALILPPENGART</sequence>
<dbReference type="GO" id="GO:0000175">
    <property type="term" value="F:3'-5'-RNA exonuclease activity"/>
    <property type="evidence" value="ECO:0007669"/>
    <property type="project" value="TreeGrafter"/>
</dbReference>
<dbReference type="CDD" id="cd09083">
    <property type="entry name" value="EEP-1"/>
    <property type="match status" value="1"/>
</dbReference>
<dbReference type="EMBL" id="CP046455">
    <property type="protein sequence ID" value="QGU06909.1"/>
    <property type="molecule type" value="Genomic_DNA"/>
</dbReference>
<evidence type="ECO:0000313" key="4">
    <source>
        <dbReference type="Proteomes" id="UP000424462"/>
    </source>
</evidence>
<dbReference type="InterPro" id="IPR005135">
    <property type="entry name" value="Endo/exonuclease/phosphatase"/>
</dbReference>
<gene>
    <name evidence="3" type="ORF">COCCU_04815</name>
</gene>
<name>A0A6B8VUZ0_9CORY</name>
<dbReference type="AlphaFoldDB" id="A0A6B8VUZ0"/>
<keyword evidence="3" id="KW-0540">Nuclease</keyword>
<keyword evidence="3" id="KW-0378">Hydrolase</keyword>
<reference evidence="3 4" key="1">
    <citation type="submission" date="2019-11" db="EMBL/GenBank/DDBJ databases">
        <title>Complete genome sequence of Corynebacterium kalinowskii 1959, a novel Corynebacterium species isolated from soil of a small paddock in Vilsendorf, Germany.</title>
        <authorList>
            <person name="Schaffert L."/>
            <person name="Ruwe M."/>
            <person name="Milse J."/>
            <person name="Hanuschka K."/>
            <person name="Ortseifen V."/>
            <person name="Droste J."/>
            <person name="Brandt D."/>
            <person name="Schlueter L."/>
            <person name="Kutter Y."/>
            <person name="Vinke S."/>
            <person name="Viehoefer P."/>
            <person name="Jacob L."/>
            <person name="Luebke N.-C."/>
            <person name="Schulte-Berndt E."/>
            <person name="Hain C."/>
            <person name="Linder M."/>
            <person name="Schmidt P."/>
            <person name="Wollenschlaeger L."/>
            <person name="Luttermann T."/>
            <person name="Thieme E."/>
            <person name="Hassa J."/>
            <person name="Haak M."/>
            <person name="Wittchen M."/>
            <person name="Mentz A."/>
            <person name="Persicke M."/>
            <person name="Busche T."/>
            <person name="Ruckert C."/>
        </authorList>
    </citation>
    <scope>NUCLEOTIDE SEQUENCE [LARGE SCALE GENOMIC DNA]</scope>
    <source>
        <strain evidence="3 4">2039</strain>
    </source>
</reference>
<dbReference type="Gene3D" id="3.60.10.10">
    <property type="entry name" value="Endonuclease/exonuclease/phosphatase"/>
    <property type="match status" value="1"/>
</dbReference>
<evidence type="ECO:0000256" key="1">
    <source>
        <dbReference type="SAM" id="MobiDB-lite"/>
    </source>
</evidence>
<proteinExistence type="predicted"/>
<keyword evidence="3" id="KW-0269">Exonuclease</keyword>
<dbReference type="Pfam" id="PF03372">
    <property type="entry name" value="Exo_endo_phos"/>
    <property type="match status" value="1"/>
</dbReference>
<protein>
    <submittedName>
        <fullName evidence="3">Endonuclease/Exonuclease/phosphatase family protein</fullName>
    </submittedName>
</protein>
<accession>A0A6B8VUZ0</accession>
<dbReference type="PANTHER" id="PTHR12121">
    <property type="entry name" value="CARBON CATABOLITE REPRESSOR PROTEIN 4"/>
    <property type="match status" value="1"/>
</dbReference>
<dbReference type="PANTHER" id="PTHR12121:SF36">
    <property type="entry name" value="ENDONUCLEASE_EXONUCLEASE_PHOSPHATASE DOMAIN-CONTAINING PROTEIN"/>
    <property type="match status" value="1"/>
</dbReference>
<feature type="region of interest" description="Disordered" evidence="1">
    <location>
        <begin position="1"/>
        <end position="40"/>
    </location>
</feature>
<keyword evidence="4" id="KW-1185">Reference proteome</keyword>
<evidence type="ECO:0000259" key="2">
    <source>
        <dbReference type="Pfam" id="PF03372"/>
    </source>
</evidence>
<dbReference type="Proteomes" id="UP000424462">
    <property type="component" value="Chromosome"/>
</dbReference>
<dbReference type="SUPFAM" id="SSF56219">
    <property type="entry name" value="DNase I-like"/>
    <property type="match status" value="1"/>
</dbReference>
<organism evidence="3 4">
    <name type="scientific">Corynebacterium occultum</name>
    <dbReference type="NCBI Taxonomy" id="2675219"/>
    <lineage>
        <taxon>Bacteria</taxon>
        <taxon>Bacillati</taxon>
        <taxon>Actinomycetota</taxon>
        <taxon>Actinomycetes</taxon>
        <taxon>Mycobacteriales</taxon>
        <taxon>Corynebacteriaceae</taxon>
        <taxon>Corynebacterium</taxon>
    </lineage>
</organism>
<dbReference type="InterPro" id="IPR036691">
    <property type="entry name" value="Endo/exonu/phosph_ase_sf"/>
</dbReference>
<keyword evidence="3" id="KW-0255">Endonuclease</keyword>
<dbReference type="InterPro" id="IPR050410">
    <property type="entry name" value="CCR4/nocturin_mRNA_transcr"/>
</dbReference>
<dbReference type="GO" id="GO:0004519">
    <property type="term" value="F:endonuclease activity"/>
    <property type="evidence" value="ECO:0007669"/>
    <property type="project" value="UniProtKB-KW"/>
</dbReference>
<feature type="domain" description="Endonuclease/exonuclease/phosphatase" evidence="2">
    <location>
        <begin position="61"/>
        <end position="306"/>
    </location>
</feature>